<dbReference type="Proteomes" id="UP000076798">
    <property type="component" value="Unassembled WGS sequence"/>
</dbReference>
<sequence>MSSIGSGSIGGGGERARTVSESSSGRRVGMIIGGGIKRSQTDPTISPTSSSSRSLRSPSSSISHGSLISPAPSISATLTTPISPMVASDERSRTPTPSSAADGTTPSSSNQSLAFPLTPSASTEFTGQGQSGLAVYGGGRLRTISGASSGGSAVHLPSVGVSTSETSGTAKKRTIMTPAAAISKSYMSRSVSGAPPSAPPASVTVAEQGSRSRATSLKGGLPTPSPSISSKASLSQSTSSSKLHPIPHSTSSSTQRSGALHPLNNTPTTPTTPVSNTPAHSYRLGGAPPKLSSSTSSRSLSSQLQQSRSVSSPIVPPKSLSSSTNIATPPATPQASRTGTGMSYRSTSRASRLLLPRKSLGALFGGGSSSSSAGVGAGGVNRL</sequence>
<gene>
    <name evidence="2" type="ORF">SISSUDRAFT_1041534</name>
</gene>
<dbReference type="AlphaFoldDB" id="A0A166H2C2"/>
<feature type="compositionally biased region" description="Polar residues" evidence="1">
    <location>
        <begin position="319"/>
        <end position="350"/>
    </location>
</feature>
<feature type="compositionally biased region" description="Polar residues" evidence="1">
    <location>
        <begin position="94"/>
        <end position="128"/>
    </location>
</feature>
<evidence type="ECO:0000313" key="2">
    <source>
        <dbReference type="EMBL" id="KZT42265.1"/>
    </source>
</evidence>
<feature type="compositionally biased region" description="Low complexity" evidence="1">
    <location>
        <begin position="262"/>
        <end position="278"/>
    </location>
</feature>
<name>A0A166H2C2_9AGAM</name>
<feature type="compositionally biased region" description="Low complexity" evidence="1">
    <location>
        <begin position="158"/>
        <end position="169"/>
    </location>
</feature>
<feature type="compositionally biased region" description="Low complexity" evidence="1">
    <location>
        <begin position="226"/>
        <end position="241"/>
    </location>
</feature>
<protein>
    <submittedName>
        <fullName evidence="2">Uncharacterized protein</fullName>
    </submittedName>
</protein>
<feature type="compositionally biased region" description="Low complexity" evidence="1">
    <location>
        <begin position="291"/>
        <end position="312"/>
    </location>
</feature>
<keyword evidence="3" id="KW-1185">Reference proteome</keyword>
<evidence type="ECO:0000256" key="1">
    <source>
        <dbReference type="SAM" id="MobiDB-lite"/>
    </source>
</evidence>
<proteinExistence type="predicted"/>
<feature type="compositionally biased region" description="Polar residues" evidence="1">
    <location>
        <begin position="72"/>
        <end position="82"/>
    </location>
</feature>
<dbReference type="EMBL" id="KV428014">
    <property type="protein sequence ID" value="KZT42265.1"/>
    <property type="molecule type" value="Genomic_DNA"/>
</dbReference>
<evidence type="ECO:0000313" key="3">
    <source>
        <dbReference type="Proteomes" id="UP000076798"/>
    </source>
</evidence>
<organism evidence="2 3">
    <name type="scientific">Sistotremastrum suecicum HHB10207 ss-3</name>
    <dbReference type="NCBI Taxonomy" id="1314776"/>
    <lineage>
        <taxon>Eukaryota</taxon>
        <taxon>Fungi</taxon>
        <taxon>Dikarya</taxon>
        <taxon>Basidiomycota</taxon>
        <taxon>Agaricomycotina</taxon>
        <taxon>Agaricomycetes</taxon>
        <taxon>Sistotremastrales</taxon>
        <taxon>Sistotremastraceae</taxon>
        <taxon>Sistotremastrum</taxon>
    </lineage>
</organism>
<reference evidence="2 3" key="1">
    <citation type="journal article" date="2016" name="Mol. Biol. Evol.">
        <title>Comparative Genomics of Early-Diverging Mushroom-Forming Fungi Provides Insights into the Origins of Lignocellulose Decay Capabilities.</title>
        <authorList>
            <person name="Nagy L.G."/>
            <person name="Riley R."/>
            <person name="Tritt A."/>
            <person name="Adam C."/>
            <person name="Daum C."/>
            <person name="Floudas D."/>
            <person name="Sun H."/>
            <person name="Yadav J.S."/>
            <person name="Pangilinan J."/>
            <person name="Larsson K.H."/>
            <person name="Matsuura K."/>
            <person name="Barry K."/>
            <person name="Labutti K."/>
            <person name="Kuo R."/>
            <person name="Ohm R.A."/>
            <person name="Bhattacharya S.S."/>
            <person name="Shirouzu T."/>
            <person name="Yoshinaga Y."/>
            <person name="Martin F.M."/>
            <person name="Grigoriev I.V."/>
            <person name="Hibbett D.S."/>
        </authorList>
    </citation>
    <scope>NUCLEOTIDE SEQUENCE [LARGE SCALE GENOMIC DNA]</scope>
    <source>
        <strain evidence="2 3">HHB10207 ss-3</strain>
    </source>
</reference>
<feature type="region of interest" description="Disordered" evidence="1">
    <location>
        <begin position="1"/>
        <end position="383"/>
    </location>
</feature>
<accession>A0A166H2C2</accession>
<feature type="compositionally biased region" description="Low complexity" evidence="1">
    <location>
        <begin position="190"/>
        <end position="206"/>
    </location>
</feature>
<feature type="compositionally biased region" description="Polar residues" evidence="1">
    <location>
        <begin position="248"/>
        <end position="257"/>
    </location>
</feature>
<feature type="compositionally biased region" description="Low complexity" evidence="1">
    <location>
        <begin position="43"/>
        <end position="70"/>
    </location>
</feature>